<protein>
    <submittedName>
        <fullName evidence="1">DUF1850 domain-containing protein</fullName>
    </submittedName>
</protein>
<organism evidence="1 2">
    <name type="scientific">Rossellomorea vietnamensis</name>
    <dbReference type="NCBI Taxonomy" id="218284"/>
    <lineage>
        <taxon>Bacteria</taxon>
        <taxon>Bacillati</taxon>
        <taxon>Bacillota</taxon>
        <taxon>Bacilli</taxon>
        <taxon>Bacillales</taxon>
        <taxon>Bacillaceae</taxon>
        <taxon>Rossellomorea</taxon>
    </lineage>
</organism>
<accession>A0A6I6UT83</accession>
<reference evidence="1 2" key="1">
    <citation type="submission" date="2019-06" db="EMBL/GenBank/DDBJ databases">
        <title>An operon consisting of a P-type ATPase gene and a transcriptional regular gene given the different cadmium resistance in Bacillus vietamensis 151-6 and Bacillus marisflavi 151-25.</title>
        <authorList>
            <person name="Yu X."/>
        </authorList>
    </citation>
    <scope>NUCLEOTIDE SEQUENCE [LARGE SCALE GENOMIC DNA]</scope>
    <source>
        <strain evidence="1 2">151-6</strain>
    </source>
</reference>
<dbReference type="EMBL" id="CP047394">
    <property type="protein sequence ID" value="QHE63219.1"/>
    <property type="molecule type" value="Genomic_DNA"/>
</dbReference>
<evidence type="ECO:0000313" key="2">
    <source>
        <dbReference type="Proteomes" id="UP000465062"/>
    </source>
</evidence>
<dbReference type="KEGG" id="bvq:FHE72_21035"/>
<sequence length="157" mass="18125">MKKRILVIIILFLLTLSAFVPMNTLLLSYENQNIIVQPFLEEKDVSIRWTHSVEKEDWEEFFHIQKGTILLTSTRFKTFGAGVPDHAGDDTYIKDGWVYMTGIHQTIGSSLRFQTGKGTNHRVLLDGRTISLDPQVSYQLSVRSFPLYKLIYMIVKD</sequence>
<dbReference type="Proteomes" id="UP000465062">
    <property type="component" value="Chromosome"/>
</dbReference>
<proteinExistence type="predicted"/>
<gene>
    <name evidence="1" type="ORF">FHE72_21035</name>
</gene>
<dbReference type="Pfam" id="PF08905">
    <property type="entry name" value="DUF1850"/>
    <property type="match status" value="1"/>
</dbReference>
<dbReference type="RefSeq" id="WP_159362901.1">
    <property type="nucleotide sequence ID" value="NZ_CP047394.1"/>
</dbReference>
<dbReference type="InterPro" id="IPR015001">
    <property type="entry name" value="DUF1850"/>
</dbReference>
<dbReference type="AlphaFoldDB" id="A0A6I6UT83"/>
<name>A0A6I6UT83_9BACI</name>
<evidence type="ECO:0000313" key="1">
    <source>
        <dbReference type="EMBL" id="QHE63219.1"/>
    </source>
</evidence>